<dbReference type="GO" id="GO:0045493">
    <property type="term" value="P:xylan catabolic process"/>
    <property type="evidence" value="ECO:0007669"/>
    <property type="project" value="UniProtKB-KW"/>
</dbReference>
<evidence type="ECO:0000256" key="2">
    <source>
        <dbReference type="ARBA" id="ARBA00022525"/>
    </source>
</evidence>
<dbReference type="PANTHER" id="PTHR38050">
    <property type="match status" value="1"/>
</dbReference>
<keyword evidence="7" id="KW-0624">Polysaccharide degradation</keyword>
<reference evidence="8" key="1">
    <citation type="submission" date="2018-06" db="EMBL/GenBank/DDBJ databases">
        <authorList>
            <person name="Zhirakovskaya E."/>
        </authorList>
    </citation>
    <scope>NUCLEOTIDE SEQUENCE</scope>
</reference>
<evidence type="ECO:0000256" key="3">
    <source>
        <dbReference type="ARBA" id="ARBA00022651"/>
    </source>
</evidence>
<comment type="subcellular location">
    <subcellularLocation>
        <location evidence="1">Secreted</location>
    </subcellularLocation>
</comment>
<proteinExistence type="predicted"/>
<evidence type="ECO:0000256" key="5">
    <source>
        <dbReference type="ARBA" id="ARBA00022801"/>
    </source>
</evidence>
<dbReference type="GO" id="GO:0005576">
    <property type="term" value="C:extracellular region"/>
    <property type="evidence" value="ECO:0007669"/>
    <property type="project" value="UniProtKB-SubCell"/>
</dbReference>
<dbReference type="PANTHER" id="PTHR38050:SF2">
    <property type="entry name" value="FERULOYL ESTERASE C-RELATED"/>
    <property type="match status" value="1"/>
</dbReference>
<accession>A0A3B1A432</accession>
<keyword evidence="5" id="KW-0378">Hydrolase</keyword>
<dbReference type="InterPro" id="IPR010126">
    <property type="entry name" value="Esterase_phb"/>
</dbReference>
<evidence type="ECO:0000256" key="1">
    <source>
        <dbReference type="ARBA" id="ARBA00004613"/>
    </source>
</evidence>
<sequence>MFNKLMRLRFLVMLVCLPSTTLVLANLDTGNHNLFVDVGEKKRAYILHIPPLSADMSTVPLVINFHGGGDNAKSFQQAVRMDMIADQMGYAVVYPNGTGRWSNKKLTWNAGQCCGPAVSKKIDDVDFVRQLIRDVEQHIALDRERIYVTGFANGGMMAYRLAVEASDLIAAAAPVAGSMAVTEFTPVLPVPIMQVHSIDDPQMPYKGGSKVKFPFGKEKYSSVADVIEQWAGFNQCKENYKVARSIVGGLGAKYAGQKANLIIYSDCEQGAEVSLWQLQGVMHEWPGAQSATQLINLNKEILRFFSRFRRPGNESVSLRVELD</sequence>
<gene>
    <name evidence="8" type="ORF">MNBD_GAMMA16-219</name>
</gene>
<dbReference type="GO" id="GO:0030600">
    <property type="term" value="F:feruloyl esterase activity"/>
    <property type="evidence" value="ECO:0007669"/>
    <property type="project" value="InterPro"/>
</dbReference>
<evidence type="ECO:0000256" key="4">
    <source>
        <dbReference type="ARBA" id="ARBA00022729"/>
    </source>
</evidence>
<name>A0A3B1A432_9ZZZZ</name>
<protein>
    <submittedName>
        <fullName evidence="8">Uncharacterized protein</fullName>
    </submittedName>
</protein>
<dbReference type="AlphaFoldDB" id="A0A3B1A432"/>
<dbReference type="InterPro" id="IPR029058">
    <property type="entry name" value="AB_hydrolase_fold"/>
</dbReference>
<keyword evidence="4" id="KW-0732">Signal</keyword>
<keyword evidence="6" id="KW-0119">Carbohydrate metabolism</keyword>
<organism evidence="8">
    <name type="scientific">hydrothermal vent metagenome</name>
    <dbReference type="NCBI Taxonomy" id="652676"/>
    <lineage>
        <taxon>unclassified sequences</taxon>
        <taxon>metagenomes</taxon>
        <taxon>ecological metagenomes</taxon>
    </lineage>
</organism>
<keyword evidence="2" id="KW-0964">Secreted</keyword>
<dbReference type="Gene3D" id="3.40.50.1820">
    <property type="entry name" value="alpha/beta hydrolase"/>
    <property type="match status" value="1"/>
</dbReference>
<evidence type="ECO:0000313" key="8">
    <source>
        <dbReference type="EMBL" id="VAW88484.1"/>
    </source>
</evidence>
<dbReference type="Pfam" id="PF10503">
    <property type="entry name" value="Esterase_PHB"/>
    <property type="match status" value="1"/>
</dbReference>
<dbReference type="SUPFAM" id="SSF53474">
    <property type="entry name" value="alpha/beta-Hydrolases"/>
    <property type="match status" value="1"/>
</dbReference>
<evidence type="ECO:0000256" key="6">
    <source>
        <dbReference type="ARBA" id="ARBA00023277"/>
    </source>
</evidence>
<dbReference type="InterPro" id="IPR043595">
    <property type="entry name" value="FaeB/C/D"/>
</dbReference>
<dbReference type="EMBL" id="UOFO01000146">
    <property type="protein sequence ID" value="VAW88484.1"/>
    <property type="molecule type" value="Genomic_DNA"/>
</dbReference>
<keyword evidence="3" id="KW-0858">Xylan degradation</keyword>
<evidence type="ECO:0000256" key="7">
    <source>
        <dbReference type="ARBA" id="ARBA00023326"/>
    </source>
</evidence>